<evidence type="ECO:0000256" key="3">
    <source>
        <dbReference type="ARBA" id="ARBA00022989"/>
    </source>
</evidence>
<evidence type="ECO:0000256" key="4">
    <source>
        <dbReference type="ARBA" id="ARBA00023136"/>
    </source>
</evidence>
<dbReference type="PANTHER" id="PTHR23508:SF10">
    <property type="entry name" value="CARBOXYLIC ACID TRANSPORTER PROTEIN HOMOLOG"/>
    <property type="match status" value="1"/>
</dbReference>
<feature type="transmembrane region" description="Helical" evidence="6">
    <location>
        <begin position="356"/>
        <end position="379"/>
    </location>
</feature>
<feature type="compositionally biased region" description="Basic and acidic residues" evidence="5">
    <location>
        <begin position="235"/>
        <end position="245"/>
    </location>
</feature>
<keyword evidence="2 6" id="KW-0812">Transmembrane</keyword>
<comment type="subcellular location">
    <subcellularLocation>
        <location evidence="1">Cell membrane</location>
        <topology evidence="1">Multi-pass membrane protein</topology>
    </subcellularLocation>
</comment>
<keyword evidence="9" id="KW-1185">Reference proteome</keyword>
<feature type="transmembrane region" description="Helical" evidence="6">
    <location>
        <begin position="65"/>
        <end position="87"/>
    </location>
</feature>
<feature type="transmembrane region" description="Helical" evidence="6">
    <location>
        <begin position="24"/>
        <end position="45"/>
    </location>
</feature>
<evidence type="ECO:0000256" key="6">
    <source>
        <dbReference type="SAM" id="Phobius"/>
    </source>
</evidence>
<dbReference type="GO" id="GO:0046943">
    <property type="term" value="F:carboxylic acid transmembrane transporter activity"/>
    <property type="evidence" value="ECO:0007669"/>
    <property type="project" value="TreeGrafter"/>
</dbReference>
<feature type="transmembrane region" description="Helical" evidence="6">
    <location>
        <begin position="421"/>
        <end position="444"/>
    </location>
</feature>
<feature type="region of interest" description="Disordered" evidence="5">
    <location>
        <begin position="220"/>
        <end position="245"/>
    </location>
</feature>
<dbReference type="GO" id="GO:0005886">
    <property type="term" value="C:plasma membrane"/>
    <property type="evidence" value="ECO:0007669"/>
    <property type="project" value="UniProtKB-SubCell"/>
</dbReference>
<keyword evidence="3 6" id="KW-1133">Transmembrane helix</keyword>
<dbReference type="PANTHER" id="PTHR23508">
    <property type="entry name" value="CARBOXYLIC ACID TRANSPORTER PROTEIN HOMOLOG"/>
    <property type="match status" value="1"/>
</dbReference>
<evidence type="ECO:0000259" key="7">
    <source>
        <dbReference type="PROSITE" id="PS50850"/>
    </source>
</evidence>
<evidence type="ECO:0000313" key="9">
    <source>
        <dbReference type="Proteomes" id="UP001139502"/>
    </source>
</evidence>
<feature type="domain" description="Major facilitator superfamily (MFS) profile" evidence="7">
    <location>
        <begin position="27"/>
        <end position="448"/>
    </location>
</feature>
<dbReference type="AlphaFoldDB" id="A0A9X2H9S8"/>
<dbReference type="RefSeq" id="WP_254165940.1">
    <property type="nucleotide sequence ID" value="NZ_JANAFB010000011.1"/>
</dbReference>
<dbReference type="InterPro" id="IPR020846">
    <property type="entry name" value="MFS_dom"/>
</dbReference>
<evidence type="ECO:0000256" key="5">
    <source>
        <dbReference type="SAM" id="MobiDB-lite"/>
    </source>
</evidence>
<dbReference type="InterPro" id="IPR011701">
    <property type="entry name" value="MFS"/>
</dbReference>
<evidence type="ECO:0000313" key="8">
    <source>
        <dbReference type="EMBL" id="MCP3425639.1"/>
    </source>
</evidence>
<feature type="transmembrane region" description="Helical" evidence="6">
    <location>
        <begin position="269"/>
        <end position="288"/>
    </location>
</feature>
<feature type="transmembrane region" description="Helical" evidence="6">
    <location>
        <begin position="333"/>
        <end position="350"/>
    </location>
</feature>
<sequence>MRQRTDATTGAAERRGASGAGRGYGVVLGLCWVAVFFDGLDMFMFGATIPAMLADASLGLDPGAAGTIGSLATFGMLVGALSAGLLTDAVGRRWGIAVCCTVFSLASGLCAAAPTAEVFGAGRLIAGLGLGGLLPTAIAMVSEFAPDRRRNLSIGALMTGHHAGGIAAALLGIWLVGALGWRSIYWVGVAPVLVIVPLALLVLPESPSFLAARERRWHGRAGDSHDAGCSGPPRDVGRSGDRHDAGRPGPAALAGLAGLFRGGSGPVTLFFWLTSFAGLLLVYGVSTWLPALMQAEGHDIGSSLGFLLTVNAGGIAGMLVAGRVSDAWGPVRVATLWFLVTALWTVLLSVRTALPLTYALVFLVGLFLFSAQTMVYAAVAHVFPPGNRATAIGWTTGMGRFGAVFGPWMGGWLFATGSQSWGFAAFALAAVCGTATLLCAGWAIRRRPRGGSAAA</sequence>
<dbReference type="Pfam" id="PF07690">
    <property type="entry name" value="MFS_1"/>
    <property type="match status" value="1"/>
</dbReference>
<comment type="caution">
    <text evidence="8">The sequence shown here is derived from an EMBL/GenBank/DDBJ whole genome shotgun (WGS) entry which is preliminary data.</text>
</comment>
<feature type="transmembrane region" description="Helical" evidence="6">
    <location>
        <begin position="391"/>
        <end position="415"/>
    </location>
</feature>
<name>A0A9X2H9S8_9MICC</name>
<evidence type="ECO:0000256" key="1">
    <source>
        <dbReference type="ARBA" id="ARBA00004651"/>
    </source>
</evidence>
<protein>
    <submittedName>
        <fullName evidence="8">MFS transporter</fullName>
    </submittedName>
</protein>
<feature type="transmembrane region" description="Helical" evidence="6">
    <location>
        <begin position="300"/>
        <end position="321"/>
    </location>
</feature>
<feature type="transmembrane region" description="Helical" evidence="6">
    <location>
        <begin position="94"/>
        <end position="114"/>
    </location>
</feature>
<gene>
    <name evidence="8" type="ORF">NBM05_06325</name>
</gene>
<dbReference type="EMBL" id="JANAFB010000011">
    <property type="protein sequence ID" value="MCP3425639.1"/>
    <property type="molecule type" value="Genomic_DNA"/>
</dbReference>
<accession>A0A9X2H9S8</accession>
<feature type="transmembrane region" description="Helical" evidence="6">
    <location>
        <begin position="154"/>
        <end position="177"/>
    </location>
</feature>
<feature type="transmembrane region" description="Helical" evidence="6">
    <location>
        <begin position="120"/>
        <end position="142"/>
    </location>
</feature>
<dbReference type="PROSITE" id="PS50850">
    <property type="entry name" value="MFS"/>
    <property type="match status" value="1"/>
</dbReference>
<dbReference type="Proteomes" id="UP001139502">
    <property type="component" value="Unassembled WGS sequence"/>
</dbReference>
<dbReference type="InterPro" id="IPR036259">
    <property type="entry name" value="MFS_trans_sf"/>
</dbReference>
<keyword evidence="4 6" id="KW-0472">Membrane</keyword>
<evidence type="ECO:0000256" key="2">
    <source>
        <dbReference type="ARBA" id="ARBA00022692"/>
    </source>
</evidence>
<dbReference type="Gene3D" id="1.20.1250.20">
    <property type="entry name" value="MFS general substrate transporter like domains"/>
    <property type="match status" value="1"/>
</dbReference>
<feature type="transmembrane region" description="Helical" evidence="6">
    <location>
        <begin position="183"/>
        <end position="203"/>
    </location>
</feature>
<proteinExistence type="predicted"/>
<organism evidence="8 9">
    <name type="scientific">Rothia santali</name>
    <dbReference type="NCBI Taxonomy" id="2949643"/>
    <lineage>
        <taxon>Bacteria</taxon>
        <taxon>Bacillati</taxon>
        <taxon>Actinomycetota</taxon>
        <taxon>Actinomycetes</taxon>
        <taxon>Micrococcales</taxon>
        <taxon>Micrococcaceae</taxon>
        <taxon>Rothia</taxon>
    </lineage>
</organism>
<dbReference type="SUPFAM" id="SSF103473">
    <property type="entry name" value="MFS general substrate transporter"/>
    <property type="match status" value="1"/>
</dbReference>
<reference evidence="8" key="1">
    <citation type="submission" date="2022-06" db="EMBL/GenBank/DDBJ databases">
        <title>Rothia sp. isolated from sandalwood seedling.</title>
        <authorList>
            <person name="Tuikhar N."/>
            <person name="Kirdat K."/>
            <person name="Thorat V."/>
            <person name="Swetha P."/>
            <person name="Padma S."/>
            <person name="Sundararaj R."/>
            <person name="Yadav A."/>
        </authorList>
    </citation>
    <scope>NUCLEOTIDE SEQUENCE</scope>
    <source>
        <strain evidence="8">AR01</strain>
    </source>
</reference>